<keyword evidence="1" id="KW-0472">Membrane</keyword>
<sequence>MEVSEFPPRKYCNAKIPWHYVYFQYFWSENVPEGSQLQNSTYFRSCWLFSPSLTTLERSKLLSGVAKFVYFEIAAIGGCYGVFVLCRRNEPVRRFLHDNFPRTLELYYKSEDLISGGRHFGQQRKHLDRKLWSGEEKEPEVV</sequence>
<organism evidence="2 3">
    <name type="scientific">Bursaphelenchus xylophilus</name>
    <name type="common">Pinewood nematode worm</name>
    <name type="synonym">Aphelenchoides xylophilus</name>
    <dbReference type="NCBI Taxonomy" id="6326"/>
    <lineage>
        <taxon>Eukaryota</taxon>
        <taxon>Metazoa</taxon>
        <taxon>Ecdysozoa</taxon>
        <taxon>Nematoda</taxon>
        <taxon>Chromadorea</taxon>
        <taxon>Rhabditida</taxon>
        <taxon>Tylenchina</taxon>
        <taxon>Tylenchomorpha</taxon>
        <taxon>Aphelenchoidea</taxon>
        <taxon>Aphelenchoididae</taxon>
        <taxon>Bursaphelenchus</taxon>
    </lineage>
</organism>
<dbReference type="AlphaFoldDB" id="A0A1I7S135"/>
<dbReference type="WBParaSite" id="BXY_0671000.1">
    <property type="protein sequence ID" value="BXY_0671000.1"/>
    <property type="gene ID" value="BXY_0671000"/>
</dbReference>
<evidence type="ECO:0000313" key="2">
    <source>
        <dbReference type="Proteomes" id="UP000095284"/>
    </source>
</evidence>
<protein>
    <submittedName>
        <fullName evidence="3">Uncharacterized protein</fullName>
    </submittedName>
</protein>
<accession>A0A1I7S135</accession>
<reference evidence="3" key="1">
    <citation type="submission" date="2016-11" db="UniProtKB">
        <authorList>
            <consortium name="WormBaseParasite"/>
        </authorList>
    </citation>
    <scope>IDENTIFICATION</scope>
</reference>
<keyword evidence="1" id="KW-0812">Transmembrane</keyword>
<proteinExistence type="predicted"/>
<evidence type="ECO:0000256" key="1">
    <source>
        <dbReference type="SAM" id="Phobius"/>
    </source>
</evidence>
<evidence type="ECO:0000313" key="3">
    <source>
        <dbReference type="WBParaSite" id="BXY_0671000.1"/>
    </source>
</evidence>
<name>A0A1I7S135_BURXY</name>
<keyword evidence="1" id="KW-1133">Transmembrane helix</keyword>
<dbReference type="Proteomes" id="UP000095284">
    <property type="component" value="Unplaced"/>
</dbReference>
<feature type="transmembrane region" description="Helical" evidence="1">
    <location>
        <begin position="68"/>
        <end position="86"/>
    </location>
</feature>